<feature type="transmembrane region" description="Helical" evidence="1">
    <location>
        <begin position="21"/>
        <end position="39"/>
    </location>
</feature>
<keyword evidence="1" id="KW-0472">Membrane</keyword>
<dbReference type="EMBL" id="OU892279">
    <property type="protein sequence ID" value="CAG9766590.1"/>
    <property type="molecule type" value="Genomic_DNA"/>
</dbReference>
<keyword evidence="1" id="KW-1133">Transmembrane helix</keyword>
<dbReference type="Proteomes" id="UP001152799">
    <property type="component" value="Chromosome 3"/>
</dbReference>
<dbReference type="AlphaFoldDB" id="A0A9N9MLG1"/>
<keyword evidence="3" id="KW-1185">Reference proteome</keyword>
<proteinExistence type="predicted"/>
<evidence type="ECO:0000313" key="3">
    <source>
        <dbReference type="Proteomes" id="UP001152799"/>
    </source>
</evidence>
<name>A0A9N9MLG1_9CUCU</name>
<accession>A0A9N9MLG1</accession>
<feature type="transmembrane region" description="Helical" evidence="1">
    <location>
        <begin position="108"/>
        <end position="126"/>
    </location>
</feature>
<gene>
    <name evidence="2" type="ORF">CEUTPL_LOCUS7169</name>
</gene>
<sequence length="173" mass="19250">MFKKINMSCFIPSKTWAMIMALKNLALGISIIIGGSIWLTNNKVLDTFKTYFAFGVLIGITNIVAGIILISALVQGKENIVLLYILLEFIILFTLTIFTAMNNLDSEFSVVTLLVFLLCLSLWIGLHNVYSFYLELQEYNNSSVLAGLDEIACNTHPNPLVSFPEKSLDTTTV</sequence>
<organism evidence="2 3">
    <name type="scientific">Ceutorhynchus assimilis</name>
    <name type="common">cabbage seed weevil</name>
    <dbReference type="NCBI Taxonomy" id="467358"/>
    <lineage>
        <taxon>Eukaryota</taxon>
        <taxon>Metazoa</taxon>
        <taxon>Ecdysozoa</taxon>
        <taxon>Arthropoda</taxon>
        <taxon>Hexapoda</taxon>
        <taxon>Insecta</taxon>
        <taxon>Pterygota</taxon>
        <taxon>Neoptera</taxon>
        <taxon>Endopterygota</taxon>
        <taxon>Coleoptera</taxon>
        <taxon>Polyphaga</taxon>
        <taxon>Cucujiformia</taxon>
        <taxon>Curculionidae</taxon>
        <taxon>Ceutorhynchinae</taxon>
        <taxon>Ceutorhynchus</taxon>
    </lineage>
</organism>
<keyword evidence="1" id="KW-0812">Transmembrane</keyword>
<evidence type="ECO:0000256" key="1">
    <source>
        <dbReference type="SAM" id="Phobius"/>
    </source>
</evidence>
<dbReference type="OrthoDB" id="6727744at2759"/>
<reference evidence="2" key="1">
    <citation type="submission" date="2022-01" db="EMBL/GenBank/DDBJ databases">
        <authorList>
            <person name="King R."/>
        </authorList>
    </citation>
    <scope>NUCLEOTIDE SEQUENCE</scope>
</reference>
<feature type="transmembrane region" description="Helical" evidence="1">
    <location>
        <begin position="51"/>
        <end position="74"/>
    </location>
</feature>
<protein>
    <submittedName>
        <fullName evidence="2">Uncharacterized protein</fullName>
    </submittedName>
</protein>
<evidence type="ECO:0000313" key="2">
    <source>
        <dbReference type="EMBL" id="CAG9766590.1"/>
    </source>
</evidence>
<feature type="transmembrane region" description="Helical" evidence="1">
    <location>
        <begin position="81"/>
        <end position="102"/>
    </location>
</feature>